<dbReference type="GO" id="GO:0032259">
    <property type="term" value="P:methylation"/>
    <property type="evidence" value="ECO:0007669"/>
    <property type="project" value="UniProtKB-KW"/>
</dbReference>
<protein>
    <submittedName>
        <fullName evidence="3">tRNA1(Val) (Adenine(37)-N6)-methyltransferase</fullName>
        <ecNumber evidence="3">2.1.1.223</ecNumber>
    </submittedName>
</protein>
<evidence type="ECO:0000313" key="3">
    <source>
        <dbReference type="EMBL" id="MVB12264.1"/>
    </source>
</evidence>
<keyword evidence="3" id="KW-0489">Methyltransferase</keyword>
<proteinExistence type="predicted"/>
<dbReference type="InterPro" id="IPR050210">
    <property type="entry name" value="tRNA_Adenine-N(6)_MTase"/>
</dbReference>
<dbReference type="AlphaFoldDB" id="A0A6N8I2G3"/>
<dbReference type="PANTHER" id="PTHR47739">
    <property type="entry name" value="TRNA1(VAL) (ADENINE(37)-N6)-METHYLTRANSFERASE"/>
    <property type="match status" value="1"/>
</dbReference>
<evidence type="ECO:0000259" key="2">
    <source>
        <dbReference type="Pfam" id="PF05175"/>
    </source>
</evidence>
<dbReference type="OrthoDB" id="9777257at2"/>
<dbReference type="PANTHER" id="PTHR47739:SF1">
    <property type="entry name" value="TRNA1(VAL) (ADENINE(37)-N6)-METHYLTRANSFERASE"/>
    <property type="match status" value="1"/>
</dbReference>
<evidence type="ECO:0000256" key="1">
    <source>
        <dbReference type="SAM" id="MobiDB-lite"/>
    </source>
</evidence>
<dbReference type="CDD" id="cd02440">
    <property type="entry name" value="AdoMet_MTases"/>
    <property type="match status" value="1"/>
</dbReference>
<organism evidence="3 4">
    <name type="scientific">Caproicibacter fermentans</name>
    <dbReference type="NCBI Taxonomy" id="2576756"/>
    <lineage>
        <taxon>Bacteria</taxon>
        <taxon>Bacillati</taxon>
        <taxon>Bacillota</taxon>
        <taxon>Clostridia</taxon>
        <taxon>Eubacteriales</taxon>
        <taxon>Acutalibacteraceae</taxon>
        <taxon>Caproicibacter</taxon>
    </lineage>
</organism>
<feature type="domain" description="Methyltransferase small" evidence="2">
    <location>
        <begin position="42"/>
        <end position="137"/>
    </location>
</feature>
<name>A0A6N8I2G3_9FIRM</name>
<dbReference type="GO" id="GO:0008170">
    <property type="term" value="F:N-methyltransferase activity"/>
    <property type="evidence" value="ECO:0007669"/>
    <property type="project" value="UniProtKB-ARBA"/>
</dbReference>
<feature type="region of interest" description="Disordered" evidence="1">
    <location>
        <begin position="1"/>
        <end position="26"/>
    </location>
</feature>
<dbReference type="PROSITE" id="PS00092">
    <property type="entry name" value="N6_MTASE"/>
    <property type="match status" value="1"/>
</dbReference>
<reference evidence="3 4" key="1">
    <citation type="submission" date="2019-09" db="EMBL/GenBank/DDBJ databases">
        <title>Genome sequence of Clostridium sp. EA1.</title>
        <authorList>
            <person name="Poehlein A."/>
            <person name="Bengelsdorf F.R."/>
            <person name="Daniel R."/>
        </authorList>
    </citation>
    <scope>NUCLEOTIDE SEQUENCE [LARGE SCALE GENOMIC DNA]</scope>
    <source>
        <strain evidence="3 4">EA1</strain>
    </source>
</reference>
<dbReference type="InterPro" id="IPR002052">
    <property type="entry name" value="DNA_methylase_N6_adenine_CS"/>
</dbReference>
<dbReference type="SUPFAM" id="SSF53335">
    <property type="entry name" value="S-adenosyl-L-methionine-dependent methyltransferases"/>
    <property type="match status" value="1"/>
</dbReference>
<sequence>MENRGTPPFAGEPPGSGEKPEPLSAGFTVMTGKNHTFNTDTILLADFSMPRPGETCADFGTGCGVIPLLWCARSAPRRVYAVELQEDACRLARRSVRLSGLENQIEIIREDIKTLRQNRPLPLGLDLIACNPPYKPDGTGVPSAREGQRIARHEVACSFADISAAAAAFLRWGGRFFCCLRPERLCDAMATLRAAGLEPKRLRFVQQRGDKPPFLFLLQANRGGRPGMTVNPALLIESERGGWSEEMLKIYGDYKEGRE</sequence>
<dbReference type="InterPro" id="IPR029063">
    <property type="entry name" value="SAM-dependent_MTases_sf"/>
</dbReference>
<gene>
    <name evidence="3" type="primary">yfiC</name>
    <name evidence="3" type="ORF">CAFE_29960</name>
</gene>
<dbReference type="Pfam" id="PF05175">
    <property type="entry name" value="MTS"/>
    <property type="match status" value="1"/>
</dbReference>
<dbReference type="RefSeq" id="WP_156991073.1">
    <property type="nucleotide sequence ID" value="NZ_VWXL01000084.1"/>
</dbReference>
<accession>A0A6N8I2G3</accession>
<dbReference type="GO" id="GO:0003676">
    <property type="term" value="F:nucleic acid binding"/>
    <property type="evidence" value="ECO:0007669"/>
    <property type="project" value="InterPro"/>
</dbReference>
<dbReference type="Gene3D" id="3.40.50.150">
    <property type="entry name" value="Vaccinia Virus protein VP39"/>
    <property type="match status" value="1"/>
</dbReference>
<evidence type="ECO:0000313" key="4">
    <source>
        <dbReference type="Proteomes" id="UP000469440"/>
    </source>
</evidence>
<keyword evidence="4" id="KW-1185">Reference proteome</keyword>
<dbReference type="GO" id="GO:0008757">
    <property type="term" value="F:S-adenosylmethionine-dependent methyltransferase activity"/>
    <property type="evidence" value="ECO:0007669"/>
    <property type="project" value="UniProtKB-ARBA"/>
</dbReference>
<dbReference type="EMBL" id="VWXL01000084">
    <property type="protein sequence ID" value="MVB12264.1"/>
    <property type="molecule type" value="Genomic_DNA"/>
</dbReference>
<comment type="caution">
    <text evidence="3">The sequence shown here is derived from an EMBL/GenBank/DDBJ whole genome shotgun (WGS) entry which is preliminary data.</text>
</comment>
<dbReference type="Proteomes" id="UP000469440">
    <property type="component" value="Unassembled WGS sequence"/>
</dbReference>
<dbReference type="InterPro" id="IPR007848">
    <property type="entry name" value="Small_mtfrase_dom"/>
</dbReference>
<dbReference type="EC" id="2.1.1.223" evidence="3"/>
<keyword evidence="3" id="KW-0808">Transferase</keyword>